<dbReference type="AlphaFoldDB" id="A0A918UC83"/>
<dbReference type="RefSeq" id="WP_189536772.1">
    <property type="nucleotide sequence ID" value="NZ_BMYX01000027.1"/>
</dbReference>
<dbReference type="InterPro" id="IPR001543">
    <property type="entry name" value="FliN-like_C"/>
</dbReference>
<dbReference type="Proteomes" id="UP000645257">
    <property type="component" value="Unassembled WGS sequence"/>
</dbReference>
<accession>A0A918UC83</accession>
<gene>
    <name evidence="2" type="ORF">GCM10011289_35090</name>
</gene>
<evidence type="ECO:0000259" key="1">
    <source>
        <dbReference type="Pfam" id="PF01052"/>
    </source>
</evidence>
<reference evidence="2" key="2">
    <citation type="submission" date="2020-09" db="EMBL/GenBank/DDBJ databases">
        <authorList>
            <person name="Sun Q."/>
            <person name="Kim S."/>
        </authorList>
    </citation>
    <scope>NUCLEOTIDE SEQUENCE</scope>
    <source>
        <strain evidence="2">KCTC 32182</strain>
    </source>
</reference>
<name>A0A918UC83_9NEIS</name>
<protein>
    <recommendedName>
        <fullName evidence="1">Flagellar motor switch protein FliN-like C-terminal domain-containing protein</fullName>
    </recommendedName>
</protein>
<sequence length="249" mass="26732">MDILEYRLYSDSERQCLNQALDALCRPWLTAWCHSPAVAASVHCEVSGTDVPDSAGAWRAAGSDYPAVLETDRTRDALAALCFGREAAGAMIRSRLADGVLERAFAALLEVFGGRAGETGMRWSASTLPAVYRRVGALAAVMPLGDSDIRLRLPAAWVRQHLLVEPPREPLPAIRLATLGLNASVTLRATVPGATLTVQELTSLRPGDVVRLDHPAEGAVELRLKDGTTLACGIYGTFRDQSAVRLVES</sequence>
<dbReference type="Gene3D" id="2.30.330.10">
    <property type="entry name" value="SpoA-like"/>
    <property type="match status" value="1"/>
</dbReference>
<proteinExistence type="predicted"/>
<dbReference type="SUPFAM" id="SSF101801">
    <property type="entry name" value="Surface presentation of antigens (SPOA)"/>
    <property type="match status" value="1"/>
</dbReference>
<dbReference type="InterPro" id="IPR036429">
    <property type="entry name" value="SpoA-like_sf"/>
</dbReference>
<comment type="caution">
    <text evidence="2">The sequence shown here is derived from an EMBL/GenBank/DDBJ whole genome shotgun (WGS) entry which is preliminary data.</text>
</comment>
<keyword evidence="3" id="KW-1185">Reference proteome</keyword>
<evidence type="ECO:0000313" key="3">
    <source>
        <dbReference type="Proteomes" id="UP000645257"/>
    </source>
</evidence>
<feature type="domain" description="Flagellar motor switch protein FliN-like C-terminal" evidence="1">
    <location>
        <begin position="182"/>
        <end position="248"/>
    </location>
</feature>
<reference evidence="2" key="1">
    <citation type="journal article" date="2014" name="Int. J. Syst. Evol. Microbiol.">
        <title>Complete genome sequence of Corynebacterium casei LMG S-19264T (=DSM 44701T), isolated from a smear-ripened cheese.</title>
        <authorList>
            <consortium name="US DOE Joint Genome Institute (JGI-PGF)"/>
            <person name="Walter F."/>
            <person name="Albersmeier A."/>
            <person name="Kalinowski J."/>
            <person name="Ruckert C."/>
        </authorList>
    </citation>
    <scope>NUCLEOTIDE SEQUENCE</scope>
    <source>
        <strain evidence="2">KCTC 32182</strain>
    </source>
</reference>
<organism evidence="2 3">
    <name type="scientific">Paludibacterium paludis</name>
    <dbReference type="NCBI Taxonomy" id="1225769"/>
    <lineage>
        <taxon>Bacteria</taxon>
        <taxon>Pseudomonadati</taxon>
        <taxon>Pseudomonadota</taxon>
        <taxon>Betaproteobacteria</taxon>
        <taxon>Neisseriales</taxon>
        <taxon>Chromobacteriaceae</taxon>
        <taxon>Paludibacterium</taxon>
    </lineage>
</organism>
<dbReference type="EMBL" id="BMYX01000027">
    <property type="protein sequence ID" value="GGY28898.1"/>
    <property type="molecule type" value="Genomic_DNA"/>
</dbReference>
<dbReference type="Pfam" id="PF01052">
    <property type="entry name" value="FliMN_C"/>
    <property type="match status" value="1"/>
</dbReference>
<evidence type="ECO:0000313" key="2">
    <source>
        <dbReference type="EMBL" id="GGY28898.1"/>
    </source>
</evidence>